<dbReference type="Gene3D" id="1.10.8.50">
    <property type="match status" value="1"/>
</dbReference>
<comment type="caution">
    <text evidence="7">The sequence shown here is derived from an EMBL/GenBank/DDBJ whole genome shotgun (WGS) entry which is preliminary data.</text>
</comment>
<dbReference type="Gene3D" id="2.30.310.10">
    <property type="entry name" value="ibrinogen binding protein from staphylococcus aureus domain"/>
    <property type="match status" value="1"/>
</dbReference>
<dbReference type="RefSeq" id="WP_104849060.1">
    <property type="nucleotide sequence ID" value="NZ_PKOZ01000003.1"/>
</dbReference>
<evidence type="ECO:0000259" key="6">
    <source>
        <dbReference type="Pfam" id="PF05670"/>
    </source>
</evidence>
<dbReference type="InterPro" id="IPR051608">
    <property type="entry name" value="RQC_Subunit_NEMF"/>
</dbReference>
<comment type="function">
    <text evidence="5">Key component of the ribosome quality control system (RQC), a ribosome-associated complex that mediates the extraction of incompletely synthesized nascent chains from stalled ribosomes and their subsequent degradation. RqcH recruits Ala-charged tRNA, and with RqcP directs the elongation of stalled nascent chains on 50S ribosomal subunits, leading to non-templated C-terminal alanine extensions (Ala tail). The Ala tail promotes nascent chain degradation. May add between 1 and at least 8 Ala residues. Binds to stalled 50S ribosomal subunits.</text>
</comment>
<keyword evidence="2 5" id="KW-0699">rRNA-binding</keyword>
<keyword evidence="8" id="KW-1185">Reference proteome</keyword>
<dbReference type="GO" id="GO:1990112">
    <property type="term" value="C:RQC complex"/>
    <property type="evidence" value="ECO:0007669"/>
    <property type="project" value="TreeGrafter"/>
</dbReference>
<keyword evidence="1 5" id="KW-0820">tRNA-binding</keyword>
<dbReference type="Pfam" id="PF05670">
    <property type="entry name" value="NFACT-R_1"/>
    <property type="match status" value="1"/>
</dbReference>
<evidence type="ECO:0000256" key="5">
    <source>
        <dbReference type="HAMAP-Rule" id="MF_00844"/>
    </source>
</evidence>
<feature type="coiled-coil region" evidence="5">
    <location>
        <begin position="283"/>
        <end position="321"/>
    </location>
</feature>
<gene>
    <name evidence="5" type="primary">rqcH</name>
    <name evidence="7" type="ORF">CYL18_08540</name>
</gene>
<keyword evidence="4 5" id="KW-0648">Protein biosynthesis</keyword>
<organism evidence="7 8">
    <name type="scientific">Pradoshia eiseniae</name>
    <dbReference type="NCBI Taxonomy" id="2064768"/>
    <lineage>
        <taxon>Bacteria</taxon>
        <taxon>Bacillati</taxon>
        <taxon>Bacillota</taxon>
        <taxon>Bacilli</taxon>
        <taxon>Bacillales</taxon>
        <taxon>Bacillaceae</taxon>
        <taxon>Pradoshia</taxon>
    </lineage>
</organism>
<dbReference type="Gene3D" id="3.40.970.40">
    <property type="entry name" value="fibrinogen binding protein from staphylococcus aureus domain like"/>
    <property type="match status" value="1"/>
</dbReference>
<proteinExistence type="inferred from homology"/>
<evidence type="ECO:0000256" key="3">
    <source>
        <dbReference type="ARBA" id="ARBA00022884"/>
    </source>
</evidence>
<comment type="subunit">
    <text evidence="5">Associates with stalled 50S ribosomal subunits. Binds to RqcP.</text>
</comment>
<name>A0A2S7N1Q1_9BACI</name>
<comment type="similarity">
    <text evidence="5">Belongs to the NEMF family.</text>
</comment>
<dbReference type="HAMAP" id="MF_00844_B">
    <property type="entry name" value="RqcH_B"/>
    <property type="match status" value="1"/>
</dbReference>
<dbReference type="Pfam" id="PF05833">
    <property type="entry name" value="NFACT_N"/>
    <property type="match status" value="1"/>
</dbReference>
<dbReference type="InterPro" id="IPR008532">
    <property type="entry name" value="NFACT_RNA-bd"/>
</dbReference>
<dbReference type="InterPro" id="IPR043682">
    <property type="entry name" value="RqcH_bacterial"/>
</dbReference>
<dbReference type="AlphaFoldDB" id="A0A2S7N1Q1"/>
<evidence type="ECO:0000256" key="4">
    <source>
        <dbReference type="ARBA" id="ARBA00022917"/>
    </source>
</evidence>
<evidence type="ECO:0000313" key="8">
    <source>
        <dbReference type="Proteomes" id="UP000239663"/>
    </source>
</evidence>
<sequence length="568" mass="65017">MSFDGFFTRAMTEELSATLKSGRITKIHQPYKNELILVVRAGRENHKLLLSAHPSYARVQLTKESYENPTDAPMFCMLLRKHLEGYFIEKIEQPGLERLITFKVHGRNEIGDLAPKLLIIEIMGKHSNIILVDEEKNMIIDCIKHVPPALNSYRTLLPGQPYVLPPEQDKFNPLDDAEQGLTHLDYFAGRIDKQLVSTFKGLSPLLAKEITHRAGLVNRETVPQSFKAVMEQISVHQYEPTLISSESKEAFYLLNVEHIKGTKKHFDTLSELLDRFYFQKADRDRVKQQAHDLERLLQNEKEKNEKKLLKLKETLSDSEKAEIFKKYGELITSHIYALKKGMKTAEVIDFYDENQPSLTIELNERLTPSENAQKYFAKYQKAKKSVAYVNEQIELTNKEIDYLDNLIHQMNTASPKDLQEIREELEEGGYVKKRVSKKGGKKKDLKPALDTYLSSDGTEILVGKNNKQNEYLTNRLAPKNALWFHTKDIPGSHVVIRDADPSDQTIKEAAILAAYFSKARQSSQVPVDATLIRHVKKPAGAKPGFVTYDNQTTYYVTPDEELVLSLKK</sequence>
<keyword evidence="3 5" id="KW-0694">RNA-binding</keyword>
<feature type="domain" description="NFACT RNA-binding" evidence="6">
    <location>
        <begin position="452"/>
        <end position="540"/>
    </location>
</feature>
<evidence type="ECO:0000256" key="2">
    <source>
        <dbReference type="ARBA" id="ARBA00022730"/>
    </source>
</evidence>
<evidence type="ECO:0000256" key="1">
    <source>
        <dbReference type="ARBA" id="ARBA00022555"/>
    </source>
</evidence>
<dbReference type="Proteomes" id="UP000239663">
    <property type="component" value="Unassembled WGS sequence"/>
</dbReference>
<dbReference type="OrthoDB" id="9766163at2"/>
<dbReference type="GO" id="GO:0019843">
    <property type="term" value="F:rRNA binding"/>
    <property type="evidence" value="ECO:0007669"/>
    <property type="project" value="UniProtKB-UniRule"/>
</dbReference>
<dbReference type="GO" id="GO:0072344">
    <property type="term" value="P:rescue of stalled ribosome"/>
    <property type="evidence" value="ECO:0007669"/>
    <property type="project" value="UniProtKB-UniRule"/>
</dbReference>
<evidence type="ECO:0000313" key="7">
    <source>
        <dbReference type="EMBL" id="PQD95920.1"/>
    </source>
</evidence>
<keyword evidence="5" id="KW-0175">Coiled coil</keyword>
<dbReference type="GO" id="GO:0043023">
    <property type="term" value="F:ribosomal large subunit binding"/>
    <property type="evidence" value="ECO:0007669"/>
    <property type="project" value="UniProtKB-UniRule"/>
</dbReference>
<dbReference type="FunFam" id="2.30.310.10:FF:000004">
    <property type="entry name" value="Fibronectin-binding protein A"/>
    <property type="match status" value="1"/>
</dbReference>
<dbReference type="GO" id="GO:0000049">
    <property type="term" value="F:tRNA binding"/>
    <property type="evidence" value="ECO:0007669"/>
    <property type="project" value="UniProtKB-UniRule"/>
</dbReference>
<protein>
    <recommendedName>
        <fullName evidence="5">Rqc2 homolog RqcH</fullName>
        <shortName evidence="5">RqcH</shortName>
    </recommendedName>
</protein>
<dbReference type="EMBL" id="PKOZ01000003">
    <property type="protein sequence ID" value="PQD95920.1"/>
    <property type="molecule type" value="Genomic_DNA"/>
</dbReference>
<dbReference type="PANTHER" id="PTHR15239">
    <property type="entry name" value="NUCLEAR EXPORT MEDIATOR FACTOR NEMF"/>
    <property type="match status" value="1"/>
</dbReference>
<reference evidence="7 8" key="1">
    <citation type="submission" date="2017-12" db="EMBL/GenBank/DDBJ databases">
        <title>Taxonomic description and draft genome of Pradoshia cofamensis Gen. nov., sp. nov., a thermotolerant bacillale isolated from anterior gut of earthworm Eisenia fetida.</title>
        <authorList>
            <person name="Saha T."/>
            <person name="Chakraborty R."/>
        </authorList>
    </citation>
    <scope>NUCLEOTIDE SEQUENCE [LARGE SCALE GENOMIC DNA]</scope>
    <source>
        <strain evidence="7 8">EAG3</strain>
    </source>
</reference>
<dbReference type="PANTHER" id="PTHR15239:SF6">
    <property type="entry name" value="RIBOSOME QUALITY CONTROL COMPLEX SUBUNIT NEMF"/>
    <property type="match status" value="1"/>
</dbReference>
<accession>A0A2S7N1Q1</accession>